<dbReference type="PANTHER" id="PTHR33495:SF2">
    <property type="entry name" value="ANTI-SIGMA FACTOR ANTAGONIST TM_1081-RELATED"/>
    <property type="match status" value="1"/>
</dbReference>
<evidence type="ECO:0000259" key="3">
    <source>
        <dbReference type="PROSITE" id="PS50801"/>
    </source>
</evidence>
<dbReference type="Proteomes" id="UP000051269">
    <property type="component" value="Unassembled WGS sequence"/>
</dbReference>
<dbReference type="PANTHER" id="PTHR33495">
    <property type="entry name" value="ANTI-SIGMA FACTOR ANTAGONIST TM_1081-RELATED-RELATED"/>
    <property type="match status" value="1"/>
</dbReference>
<dbReference type="InterPro" id="IPR003658">
    <property type="entry name" value="Anti-sigma_ant"/>
</dbReference>
<dbReference type="InterPro" id="IPR002645">
    <property type="entry name" value="STAS_dom"/>
</dbReference>
<evidence type="ECO:0000256" key="2">
    <source>
        <dbReference type="RuleBase" id="RU003749"/>
    </source>
</evidence>
<dbReference type="NCBIfam" id="TIGR00377">
    <property type="entry name" value="ant_ant_sig"/>
    <property type="match status" value="1"/>
</dbReference>
<dbReference type="AlphaFoldDB" id="A0A0R2RJB5"/>
<reference evidence="4 5" key="1">
    <citation type="submission" date="2015-10" db="EMBL/GenBank/DDBJ databases">
        <title>Metagenome-Assembled Genomes uncover a global brackish microbiome.</title>
        <authorList>
            <person name="Hugerth L.W."/>
            <person name="Larsson J."/>
            <person name="Alneberg J."/>
            <person name="Lindh M.V."/>
            <person name="Legrand C."/>
            <person name="Pinhassi J."/>
            <person name="Andersson A.F."/>
        </authorList>
    </citation>
    <scope>NUCLEOTIDE SEQUENCE [LARGE SCALE GENOMIC DNA]</scope>
    <source>
        <strain evidence="4">BACL18 MAG-120507-bin52</strain>
    </source>
</reference>
<protein>
    <recommendedName>
        <fullName evidence="2">Anti-sigma factor antagonist</fullName>
    </recommendedName>
</protein>
<name>A0A0R2RJB5_9BACT</name>
<evidence type="ECO:0000256" key="1">
    <source>
        <dbReference type="ARBA" id="ARBA00009013"/>
    </source>
</evidence>
<dbReference type="GO" id="GO:0043856">
    <property type="term" value="F:anti-sigma factor antagonist activity"/>
    <property type="evidence" value="ECO:0007669"/>
    <property type="project" value="InterPro"/>
</dbReference>
<feature type="domain" description="STAS" evidence="3">
    <location>
        <begin position="3"/>
        <end position="110"/>
    </location>
</feature>
<dbReference type="InterPro" id="IPR036513">
    <property type="entry name" value="STAS_dom_sf"/>
</dbReference>
<evidence type="ECO:0000313" key="4">
    <source>
        <dbReference type="EMBL" id="KRO62661.1"/>
    </source>
</evidence>
<comment type="similarity">
    <text evidence="1 2">Belongs to the anti-sigma-factor antagonist family.</text>
</comment>
<comment type="caution">
    <text evidence="4">The sequence shown here is derived from an EMBL/GenBank/DDBJ whole genome shotgun (WGS) entry which is preliminary data.</text>
</comment>
<dbReference type="PROSITE" id="PS50801">
    <property type="entry name" value="STAS"/>
    <property type="match status" value="1"/>
</dbReference>
<organism evidence="4 5">
    <name type="scientific">Verrucomicrobia subdivision 6 bacterium BACL9 MAG-120507-bin52</name>
    <dbReference type="NCBI Taxonomy" id="1655590"/>
    <lineage>
        <taxon>Bacteria</taxon>
        <taxon>Pseudomonadati</taxon>
        <taxon>Verrucomicrobiota</taxon>
        <taxon>Verrucomicrobiia</taxon>
        <taxon>Verrucomicrobiales</taxon>
        <taxon>Verrucomicrobia subdivision 6</taxon>
    </lineage>
</organism>
<dbReference type="EMBL" id="LIBO01000047">
    <property type="protein sequence ID" value="KRO62661.1"/>
    <property type="molecule type" value="Genomic_DNA"/>
</dbReference>
<dbReference type="Gene3D" id="3.30.750.24">
    <property type="entry name" value="STAS domain"/>
    <property type="match status" value="1"/>
</dbReference>
<proteinExistence type="inferred from homology"/>
<evidence type="ECO:0000313" key="5">
    <source>
        <dbReference type="Proteomes" id="UP000051269"/>
    </source>
</evidence>
<gene>
    <name evidence="4" type="ORF">ABR82_08090</name>
</gene>
<dbReference type="SUPFAM" id="SSF52091">
    <property type="entry name" value="SpoIIaa-like"/>
    <property type="match status" value="1"/>
</dbReference>
<accession>A0A0R2RJB5</accession>
<dbReference type="Pfam" id="PF01740">
    <property type="entry name" value="STAS"/>
    <property type="match status" value="1"/>
</dbReference>
<sequence length="110" mass="11350">MSVQIHTAKESNGTVVQLQGKVDATSAPSVEQALVGVIDQGEKRLVLDCAGLDFISSAGLRSLLLAVKKMKAAGGAISLAALQPNVKEVFDISGFSALFTIHGSKADALK</sequence>
<dbReference type="CDD" id="cd07043">
    <property type="entry name" value="STAS_anti-anti-sigma_factors"/>
    <property type="match status" value="1"/>
</dbReference>